<dbReference type="SUPFAM" id="SSF53187">
    <property type="entry name" value="Zn-dependent exopeptidases"/>
    <property type="match status" value="1"/>
</dbReference>
<proteinExistence type="predicted"/>
<reference evidence="5 6" key="1">
    <citation type="submission" date="2019-12" db="EMBL/GenBank/DDBJ databases">
        <title>Genomic-based taxomic classification of the family Erythrobacteraceae.</title>
        <authorList>
            <person name="Xu L."/>
        </authorList>
    </citation>
    <scope>NUCLEOTIDE SEQUENCE [LARGE SCALE GENOMIC DNA]</scope>
    <source>
        <strain evidence="5 6">KCTC 52763</strain>
    </source>
</reference>
<dbReference type="InterPro" id="IPR017439">
    <property type="entry name" value="Amidohydrolase"/>
</dbReference>
<dbReference type="GO" id="GO:0050118">
    <property type="term" value="F:N-acetyldiaminopimelate deacetylase activity"/>
    <property type="evidence" value="ECO:0007669"/>
    <property type="project" value="UniProtKB-ARBA"/>
</dbReference>
<protein>
    <submittedName>
        <fullName evidence="5">Amidohydrolase</fullName>
    </submittedName>
</protein>
<dbReference type="Proteomes" id="UP000442714">
    <property type="component" value="Unassembled WGS sequence"/>
</dbReference>
<evidence type="ECO:0000313" key="5">
    <source>
        <dbReference type="EMBL" id="MXO90111.1"/>
    </source>
</evidence>
<name>A0A844ZP12_9SPHN</name>
<feature type="domain" description="Peptidase M20 dimerisation" evidence="4">
    <location>
        <begin position="211"/>
        <end position="310"/>
    </location>
</feature>
<keyword evidence="6" id="KW-1185">Reference proteome</keyword>
<dbReference type="InterPro" id="IPR011650">
    <property type="entry name" value="Peptidase_M20_dimer"/>
</dbReference>
<keyword evidence="2" id="KW-0479">Metal-binding</keyword>
<evidence type="ECO:0000256" key="1">
    <source>
        <dbReference type="ARBA" id="ARBA00022801"/>
    </source>
</evidence>
<evidence type="ECO:0000256" key="3">
    <source>
        <dbReference type="SAM" id="SignalP"/>
    </source>
</evidence>
<dbReference type="EMBL" id="WTYX01000001">
    <property type="protein sequence ID" value="MXO90111.1"/>
    <property type="molecule type" value="Genomic_DNA"/>
</dbReference>
<dbReference type="FunFam" id="3.30.70.360:FF:000001">
    <property type="entry name" value="N-acetyldiaminopimelate deacetylase"/>
    <property type="match status" value="1"/>
</dbReference>
<dbReference type="Gene3D" id="3.30.70.360">
    <property type="match status" value="1"/>
</dbReference>
<comment type="caution">
    <text evidence="5">The sequence shown here is derived from an EMBL/GenBank/DDBJ whole genome shotgun (WGS) entry which is preliminary data.</text>
</comment>
<organism evidence="5 6">
    <name type="scientific">Pontixanthobacter aquaemixtae</name>
    <dbReference type="NCBI Taxonomy" id="1958940"/>
    <lineage>
        <taxon>Bacteria</taxon>
        <taxon>Pseudomonadati</taxon>
        <taxon>Pseudomonadota</taxon>
        <taxon>Alphaproteobacteria</taxon>
        <taxon>Sphingomonadales</taxon>
        <taxon>Erythrobacteraceae</taxon>
        <taxon>Pontixanthobacter</taxon>
    </lineage>
</organism>
<dbReference type="GO" id="GO:0019877">
    <property type="term" value="P:diaminopimelate biosynthetic process"/>
    <property type="evidence" value="ECO:0007669"/>
    <property type="project" value="UniProtKB-ARBA"/>
</dbReference>
<dbReference type="Gene3D" id="3.40.630.10">
    <property type="entry name" value="Zn peptidases"/>
    <property type="match status" value="1"/>
</dbReference>
<keyword evidence="1 5" id="KW-0378">Hydrolase</keyword>
<dbReference type="Pfam" id="PF07687">
    <property type="entry name" value="M20_dimer"/>
    <property type="match status" value="1"/>
</dbReference>
<sequence length="444" mass="47336">MFKKLLIAGASIAALSTPVHADELRDAVAADMPELMELYRDLHANPELSFQEAETAAKLAKRARALGFEVTEQVGQTGVVAVMRNGEGPTVMLRADMDGLPVVEQTGLPYASKRISTPASGVETGVMHACGHDTHMTAWIGAAQQLSQRKDEWSGTLVMILQPAEELGEGALAMLEDGLFERFPKPEYVLGFHDAAQFPAGMIGYSPGYALANVDSVDITIPGVGGHGAYPHTTKDPIVLASAIVMRLQTLVSRESSPLDPAVITVGSFHAGAKHNIISDEAKLQLTVRSYSDESRKLLLDGIARIAKGEAITAGMPEDRMPTVSVQDPYTPATYNSPDFTEEVMAGFRTRFGADMVRQVPSVMGGEDFGQFRRADPDGIKSLIFWVGGVPADEFAKAQAGEATLPSLHSPFWAPDAEKIVATATEAMTSATIEIMAPSAAVGQ</sequence>
<feature type="binding site" evidence="2">
    <location>
        <position position="130"/>
    </location>
    <ligand>
        <name>Mn(2+)</name>
        <dbReference type="ChEBI" id="CHEBI:29035"/>
        <label>2</label>
    </ligand>
</feature>
<evidence type="ECO:0000259" key="4">
    <source>
        <dbReference type="Pfam" id="PF07687"/>
    </source>
</evidence>
<evidence type="ECO:0000256" key="2">
    <source>
        <dbReference type="PIRSR" id="PIRSR005962-1"/>
    </source>
</evidence>
<dbReference type="NCBIfam" id="TIGR01891">
    <property type="entry name" value="amidohydrolases"/>
    <property type="match status" value="1"/>
</dbReference>
<dbReference type="PANTHER" id="PTHR11014">
    <property type="entry name" value="PEPTIDASE M20 FAMILY MEMBER"/>
    <property type="match status" value="1"/>
</dbReference>
<comment type="cofactor">
    <cofactor evidence="2">
        <name>Mn(2+)</name>
        <dbReference type="ChEBI" id="CHEBI:29035"/>
    </cofactor>
    <text evidence="2">The Mn(2+) ion enhances activity.</text>
</comment>
<dbReference type="AlphaFoldDB" id="A0A844ZP12"/>
<dbReference type="Pfam" id="PF01546">
    <property type="entry name" value="Peptidase_M20"/>
    <property type="match status" value="1"/>
</dbReference>
<feature type="binding site" evidence="2">
    <location>
        <position position="166"/>
    </location>
    <ligand>
        <name>Mn(2+)</name>
        <dbReference type="ChEBI" id="CHEBI:29035"/>
        <label>2</label>
    </ligand>
</feature>
<keyword evidence="2" id="KW-0464">Manganese</keyword>
<dbReference type="OrthoDB" id="9777385at2"/>
<dbReference type="RefSeq" id="WP_160603592.1">
    <property type="nucleotide sequence ID" value="NZ_WTYX01000001.1"/>
</dbReference>
<accession>A0A844ZP12</accession>
<feature type="signal peptide" evidence="3">
    <location>
        <begin position="1"/>
        <end position="21"/>
    </location>
</feature>
<dbReference type="SUPFAM" id="SSF55031">
    <property type="entry name" value="Bacterial exopeptidase dimerisation domain"/>
    <property type="match status" value="1"/>
</dbReference>
<dbReference type="InterPro" id="IPR002933">
    <property type="entry name" value="Peptidase_M20"/>
</dbReference>
<dbReference type="GO" id="GO:0046872">
    <property type="term" value="F:metal ion binding"/>
    <property type="evidence" value="ECO:0007669"/>
    <property type="project" value="UniProtKB-KW"/>
</dbReference>
<keyword evidence="3" id="KW-0732">Signal</keyword>
<feature type="binding site" evidence="2">
    <location>
        <position position="193"/>
    </location>
    <ligand>
        <name>Mn(2+)</name>
        <dbReference type="ChEBI" id="CHEBI:29035"/>
        <label>2</label>
    </ligand>
</feature>
<evidence type="ECO:0000313" key="6">
    <source>
        <dbReference type="Proteomes" id="UP000442714"/>
    </source>
</evidence>
<dbReference type="PIRSF" id="PIRSF005962">
    <property type="entry name" value="Pept_M20D_amidohydro"/>
    <property type="match status" value="1"/>
</dbReference>
<feature type="binding site" evidence="2">
    <location>
        <position position="132"/>
    </location>
    <ligand>
        <name>Mn(2+)</name>
        <dbReference type="ChEBI" id="CHEBI:29035"/>
        <label>2</label>
    </ligand>
</feature>
<dbReference type="PANTHER" id="PTHR11014:SF63">
    <property type="entry name" value="METALLOPEPTIDASE, PUTATIVE (AFU_ORTHOLOGUE AFUA_6G09600)-RELATED"/>
    <property type="match status" value="1"/>
</dbReference>
<feature type="binding site" evidence="2">
    <location>
        <position position="409"/>
    </location>
    <ligand>
        <name>Mn(2+)</name>
        <dbReference type="ChEBI" id="CHEBI:29035"/>
        <label>2</label>
    </ligand>
</feature>
<gene>
    <name evidence="5" type="ORF">GRI41_04700</name>
</gene>
<feature type="chain" id="PRO_5032829014" evidence="3">
    <location>
        <begin position="22"/>
        <end position="444"/>
    </location>
</feature>
<dbReference type="InterPro" id="IPR036264">
    <property type="entry name" value="Bact_exopeptidase_dim_dom"/>
</dbReference>